<comment type="caution">
    <text evidence="3">The sequence shown here is derived from an EMBL/GenBank/DDBJ whole genome shotgun (WGS) entry which is preliminary data.</text>
</comment>
<reference evidence="3" key="1">
    <citation type="submission" date="2021-08" db="EMBL/GenBank/DDBJ databases">
        <title>WGS assembly of Ceratopteris richardii.</title>
        <authorList>
            <person name="Marchant D.B."/>
            <person name="Chen G."/>
            <person name="Jenkins J."/>
            <person name="Shu S."/>
            <person name="Leebens-Mack J."/>
            <person name="Grimwood J."/>
            <person name="Schmutz J."/>
            <person name="Soltis P."/>
            <person name="Soltis D."/>
            <person name="Chen Z.-H."/>
        </authorList>
    </citation>
    <scope>NUCLEOTIDE SEQUENCE</scope>
    <source>
        <strain evidence="3">Whitten #5841</strain>
        <tissue evidence="3">Leaf</tissue>
    </source>
</reference>
<dbReference type="OrthoDB" id="6513042at2759"/>
<organism evidence="3 4">
    <name type="scientific">Ceratopteris richardii</name>
    <name type="common">Triangle waterfern</name>
    <dbReference type="NCBI Taxonomy" id="49495"/>
    <lineage>
        <taxon>Eukaryota</taxon>
        <taxon>Viridiplantae</taxon>
        <taxon>Streptophyta</taxon>
        <taxon>Embryophyta</taxon>
        <taxon>Tracheophyta</taxon>
        <taxon>Polypodiopsida</taxon>
        <taxon>Polypodiidae</taxon>
        <taxon>Polypodiales</taxon>
        <taxon>Pteridineae</taxon>
        <taxon>Pteridaceae</taxon>
        <taxon>Parkerioideae</taxon>
        <taxon>Ceratopteris</taxon>
    </lineage>
</organism>
<dbReference type="PANTHER" id="PTHR46148:SF52">
    <property type="entry name" value="OS04G0603800 PROTEIN"/>
    <property type="match status" value="1"/>
</dbReference>
<dbReference type="PANTHER" id="PTHR46148">
    <property type="entry name" value="CHROMO DOMAIN-CONTAINING PROTEIN"/>
    <property type="match status" value="1"/>
</dbReference>
<name>A0A8T2QHY5_CERRI</name>
<dbReference type="InterPro" id="IPR056924">
    <property type="entry name" value="SH3_Tf2-1"/>
</dbReference>
<protein>
    <recommendedName>
        <fullName evidence="2">Tf2-1-like SH3-like domain-containing protein</fullName>
    </recommendedName>
</protein>
<accession>A0A8T2QHY5</accession>
<sequence>MNPNAPSTIGMPKKFPSASEFSANIQANLEIAKAKMQQADDKAKEYADRNRSPRSFEEGDIVFLKVRARSTSLSTGKCSTLSPRFCGPWKIVKKLSEVAYRLELPPDCRVHLVFHVSKLRKYISKEDNLIEGIVSLHESNSTDHSPNKMIDRRQKRLRNRVIQEYLLT</sequence>
<dbReference type="Proteomes" id="UP000825935">
    <property type="component" value="Chromosome 35"/>
</dbReference>
<feature type="domain" description="Tf2-1-like SH3-like" evidence="2">
    <location>
        <begin position="59"/>
        <end position="122"/>
    </location>
</feature>
<evidence type="ECO:0000313" key="3">
    <source>
        <dbReference type="EMBL" id="KAH7283023.1"/>
    </source>
</evidence>
<evidence type="ECO:0000256" key="1">
    <source>
        <dbReference type="SAM" id="Coils"/>
    </source>
</evidence>
<feature type="coiled-coil region" evidence="1">
    <location>
        <begin position="22"/>
        <end position="49"/>
    </location>
</feature>
<evidence type="ECO:0000313" key="4">
    <source>
        <dbReference type="Proteomes" id="UP000825935"/>
    </source>
</evidence>
<dbReference type="Pfam" id="PF24626">
    <property type="entry name" value="SH3_Tf2-1"/>
    <property type="match status" value="1"/>
</dbReference>
<keyword evidence="4" id="KW-1185">Reference proteome</keyword>
<keyword evidence="1" id="KW-0175">Coiled coil</keyword>
<dbReference type="EMBL" id="CM035440">
    <property type="protein sequence ID" value="KAH7283023.1"/>
    <property type="molecule type" value="Genomic_DNA"/>
</dbReference>
<gene>
    <name evidence="3" type="ORF">KP509_35G057200</name>
</gene>
<proteinExistence type="predicted"/>
<evidence type="ECO:0000259" key="2">
    <source>
        <dbReference type="Pfam" id="PF24626"/>
    </source>
</evidence>
<dbReference type="AlphaFoldDB" id="A0A8T2QHY5"/>
<dbReference type="OMA" id="CFLMKEG"/>